<dbReference type="AlphaFoldDB" id="A0A0F9DDS9"/>
<name>A0A0F9DDS9_9ZZZZ</name>
<organism evidence="1">
    <name type="scientific">marine sediment metagenome</name>
    <dbReference type="NCBI Taxonomy" id="412755"/>
    <lineage>
        <taxon>unclassified sequences</taxon>
        <taxon>metagenomes</taxon>
        <taxon>ecological metagenomes</taxon>
    </lineage>
</organism>
<comment type="caution">
    <text evidence="1">The sequence shown here is derived from an EMBL/GenBank/DDBJ whole genome shotgun (WGS) entry which is preliminary data.</text>
</comment>
<protein>
    <recommendedName>
        <fullName evidence="2">NTP pyrophosphohydrolase MazG putative catalytic core domain-containing protein</fullName>
    </recommendedName>
</protein>
<reference evidence="1" key="1">
    <citation type="journal article" date="2015" name="Nature">
        <title>Complex archaea that bridge the gap between prokaryotes and eukaryotes.</title>
        <authorList>
            <person name="Spang A."/>
            <person name="Saw J.H."/>
            <person name="Jorgensen S.L."/>
            <person name="Zaremba-Niedzwiedzka K."/>
            <person name="Martijn J."/>
            <person name="Lind A.E."/>
            <person name="van Eijk R."/>
            <person name="Schleper C."/>
            <person name="Guy L."/>
            <person name="Ettema T.J."/>
        </authorList>
    </citation>
    <scope>NUCLEOTIDE SEQUENCE</scope>
</reference>
<dbReference type="EMBL" id="LAZR01032095">
    <property type="protein sequence ID" value="KKL51876.1"/>
    <property type="molecule type" value="Genomic_DNA"/>
</dbReference>
<proteinExistence type="predicted"/>
<evidence type="ECO:0008006" key="2">
    <source>
        <dbReference type="Google" id="ProtNLM"/>
    </source>
</evidence>
<accession>A0A0F9DDS9</accession>
<evidence type="ECO:0000313" key="1">
    <source>
        <dbReference type="EMBL" id="KKL51876.1"/>
    </source>
</evidence>
<gene>
    <name evidence="1" type="ORF">LCGC14_2291100</name>
</gene>
<sequence>MNSDSDRIDRLLGDVRWSLQQAIKKHAPMHSVHEGYAVILEEVDELWDEVKRQTIDDGAMRKEALHVAAMAVRFLLDIGSEGGGEG</sequence>